<sequence length="142" mass="16500">MNNKEIKNSKDKKEMKKRNINMKDNISKNDKENSDINKLLLDKKKKRNINRKNIENIDKNLIDNPDNNNPNNTYILPPPIPKLKKQTHNLSQSDKIKNKNNGSSVPPSTTFPLNDSQKEKKINHTTKIKLQNPVREANSVHR</sequence>
<feature type="compositionally biased region" description="Low complexity" evidence="1">
    <location>
        <begin position="62"/>
        <end position="75"/>
    </location>
</feature>
<feature type="compositionally biased region" description="Basic and acidic residues" evidence="1">
    <location>
        <begin position="25"/>
        <end position="35"/>
    </location>
</feature>
<dbReference type="Proteomes" id="UP000193719">
    <property type="component" value="Unassembled WGS sequence"/>
</dbReference>
<comment type="caution">
    <text evidence="2">The sequence shown here is derived from an EMBL/GenBank/DDBJ whole genome shotgun (WGS) entry which is preliminary data.</text>
</comment>
<accession>A0A1Y1VF25</accession>
<name>A0A1Y1VF25_9FUNG</name>
<feature type="compositionally biased region" description="Basic and acidic residues" evidence="1">
    <location>
        <begin position="52"/>
        <end position="61"/>
    </location>
</feature>
<reference evidence="2 3" key="1">
    <citation type="submission" date="2016-08" db="EMBL/GenBank/DDBJ databases">
        <title>Genomes of anaerobic fungi encode conserved fungal cellulosomes for biomass hydrolysis.</title>
        <authorList>
            <consortium name="DOE Joint Genome Institute"/>
            <person name="Haitjema C.H."/>
            <person name="Gilmore S.P."/>
            <person name="Henske J.K."/>
            <person name="Solomon K.V."/>
            <person name="De Groot R."/>
            <person name="Kuo A."/>
            <person name="Mondo S.J."/>
            <person name="Salamov A.A."/>
            <person name="Labutti K."/>
            <person name="Zhao Z."/>
            <person name="Chiniquy J."/>
            <person name="Barry K."/>
            <person name="Brewer H.M."/>
            <person name="Purvine S.O."/>
            <person name="Wright A.T."/>
            <person name="Boxma B."/>
            <person name="Van Alen T."/>
            <person name="Hackstein J.H."/>
            <person name="Baker S.E."/>
            <person name="Grigoriev I.V."/>
            <person name="O'Malley M.A."/>
        </authorList>
    </citation>
    <scope>NUCLEOTIDE SEQUENCE [LARGE SCALE GENOMIC DNA]</scope>
    <source>
        <strain evidence="3">finn</strain>
    </source>
</reference>
<dbReference type="AlphaFoldDB" id="A0A1Y1VF25"/>
<keyword evidence="3" id="KW-1185">Reference proteome</keyword>
<organism evidence="2 3">
    <name type="scientific">Piromyces finnis</name>
    <dbReference type="NCBI Taxonomy" id="1754191"/>
    <lineage>
        <taxon>Eukaryota</taxon>
        <taxon>Fungi</taxon>
        <taxon>Fungi incertae sedis</taxon>
        <taxon>Chytridiomycota</taxon>
        <taxon>Chytridiomycota incertae sedis</taxon>
        <taxon>Neocallimastigomycetes</taxon>
        <taxon>Neocallimastigales</taxon>
        <taxon>Neocallimastigaceae</taxon>
        <taxon>Piromyces</taxon>
    </lineage>
</organism>
<evidence type="ECO:0000313" key="2">
    <source>
        <dbReference type="EMBL" id="ORX54658.1"/>
    </source>
</evidence>
<feature type="region of interest" description="Disordered" evidence="1">
    <location>
        <begin position="1"/>
        <end position="124"/>
    </location>
</feature>
<evidence type="ECO:0000313" key="3">
    <source>
        <dbReference type="Proteomes" id="UP000193719"/>
    </source>
</evidence>
<feature type="compositionally biased region" description="Basic and acidic residues" evidence="1">
    <location>
        <begin position="1"/>
        <end position="14"/>
    </location>
</feature>
<gene>
    <name evidence="2" type="ORF">BCR36DRAFT_9278</name>
</gene>
<protein>
    <submittedName>
        <fullName evidence="2">Uncharacterized protein</fullName>
    </submittedName>
</protein>
<reference evidence="2 3" key="2">
    <citation type="submission" date="2016-08" db="EMBL/GenBank/DDBJ databases">
        <title>Pervasive Adenine N6-methylation of Active Genes in Fungi.</title>
        <authorList>
            <consortium name="DOE Joint Genome Institute"/>
            <person name="Mondo S.J."/>
            <person name="Dannebaum R.O."/>
            <person name="Kuo R.C."/>
            <person name="Labutti K."/>
            <person name="Haridas S."/>
            <person name="Kuo A."/>
            <person name="Salamov A."/>
            <person name="Ahrendt S.R."/>
            <person name="Lipzen A."/>
            <person name="Sullivan W."/>
            <person name="Andreopoulos W.B."/>
            <person name="Clum A."/>
            <person name="Lindquist E."/>
            <person name="Daum C."/>
            <person name="Ramamoorthy G.K."/>
            <person name="Gryganskyi A."/>
            <person name="Culley D."/>
            <person name="Magnuson J.K."/>
            <person name="James T.Y."/>
            <person name="O'Malley M.A."/>
            <person name="Stajich J.E."/>
            <person name="Spatafora J.W."/>
            <person name="Visel A."/>
            <person name="Grigoriev I.V."/>
        </authorList>
    </citation>
    <scope>NUCLEOTIDE SEQUENCE [LARGE SCALE GENOMIC DNA]</scope>
    <source>
        <strain evidence="3">finn</strain>
    </source>
</reference>
<feature type="compositionally biased region" description="Polar residues" evidence="1">
    <location>
        <begin position="88"/>
        <end position="115"/>
    </location>
</feature>
<evidence type="ECO:0000256" key="1">
    <source>
        <dbReference type="SAM" id="MobiDB-lite"/>
    </source>
</evidence>
<dbReference type="EMBL" id="MCFH01000010">
    <property type="protein sequence ID" value="ORX54658.1"/>
    <property type="molecule type" value="Genomic_DNA"/>
</dbReference>
<proteinExistence type="predicted"/>